<dbReference type="SUPFAM" id="SSF109709">
    <property type="entry name" value="KorB DNA-binding domain-like"/>
    <property type="match status" value="1"/>
</dbReference>
<evidence type="ECO:0000256" key="2">
    <source>
        <dbReference type="ARBA" id="ARBA00006295"/>
    </source>
</evidence>
<dbReference type="FunFam" id="3.90.1530.30:FF:000001">
    <property type="entry name" value="Chromosome partitioning protein ParB"/>
    <property type="match status" value="1"/>
</dbReference>
<dbReference type="InterPro" id="IPR004437">
    <property type="entry name" value="ParB/RepB/Spo0J"/>
</dbReference>
<sequence length="280" mass="31789">MAKGLGKGLNALFPGESLKQTENVDRLDLKLLKPNPYQPRKIFDEAGLAELTDSIREHGVLQPIIVRKKGKKYEIVVGERRFRASGKAGLDTIPAVVREMTDQQMMELAILENLQREDLSPIEEAEAYRQLMENLGLTQEQLAFRLGKSRPHIANHIRLLALPDEVRGMLSDGKLTMGHGRALLGLKKKAQILPLAQKTAADGLNVRQLEALVQRMNENVPRETKKEKKDIFIAEKESELRDYFGTSVTIRKSKNRGKIEIDFFSEEDLERILELLEQQD</sequence>
<dbReference type="Proteomes" id="UP000187550">
    <property type="component" value="Unassembled WGS sequence"/>
</dbReference>
<reference evidence="8" key="1">
    <citation type="submission" date="2017-01" db="EMBL/GenBank/DDBJ databases">
        <authorList>
            <person name="Varghese N."/>
            <person name="Submissions S."/>
        </authorList>
    </citation>
    <scope>NUCLEOTIDE SEQUENCE [LARGE SCALE GENOMIC DNA]</scope>
    <source>
        <strain evidence="8">MNA4</strain>
    </source>
</reference>
<keyword evidence="3" id="KW-0963">Cytoplasm</keyword>
<dbReference type="InterPro" id="IPR036086">
    <property type="entry name" value="ParB/Sulfiredoxin_sf"/>
</dbReference>
<gene>
    <name evidence="7" type="ORF">SAMN05428946_1918</name>
</gene>
<evidence type="ECO:0000313" key="7">
    <source>
        <dbReference type="EMBL" id="SIT87056.1"/>
    </source>
</evidence>
<dbReference type="InterPro" id="IPR050336">
    <property type="entry name" value="Chromosome_partition/occlusion"/>
</dbReference>
<dbReference type="Gene3D" id="1.10.10.2830">
    <property type="match status" value="1"/>
</dbReference>
<dbReference type="FunFam" id="1.10.10.2830:FF:000001">
    <property type="entry name" value="Chromosome partitioning protein ParB"/>
    <property type="match status" value="1"/>
</dbReference>
<proteinExistence type="inferred from homology"/>
<dbReference type="PANTHER" id="PTHR33375">
    <property type="entry name" value="CHROMOSOME-PARTITIONING PROTEIN PARB-RELATED"/>
    <property type="match status" value="1"/>
</dbReference>
<name>A0A1U7PR93_9BACI</name>
<dbReference type="Pfam" id="PF23552">
    <property type="entry name" value="ParB_C"/>
    <property type="match status" value="1"/>
</dbReference>
<evidence type="ECO:0000256" key="4">
    <source>
        <dbReference type="ARBA" id="ARBA00022829"/>
    </source>
</evidence>
<dbReference type="SUPFAM" id="SSF110849">
    <property type="entry name" value="ParB/Sulfiredoxin"/>
    <property type="match status" value="1"/>
</dbReference>
<dbReference type="GO" id="GO:0003677">
    <property type="term" value="F:DNA binding"/>
    <property type="evidence" value="ECO:0007669"/>
    <property type="project" value="UniProtKB-KW"/>
</dbReference>
<evidence type="ECO:0000259" key="6">
    <source>
        <dbReference type="PROSITE" id="PS50943"/>
    </source>
</evidence>
<evidence type="ECO:0000313" key="8">
    <source>
        <dbReference type="Proteomes" id="UP000187550"/>
    </source>
</evidence>
<dbReference type="GO" id="GO:0009295">
    <property type="term" value="C:nucleoid"/>
    <property type="evidence" value="ECO:0007669"/>
    <property type="project" value="UniProtKB-SubCell"/>
</dbReference>
<dbReference type="GO" id="GO:0007059">
    <property type="term" value="P:chromosome segregation"/>
    <property type="evidence" value="ECO:0007669"/>
    <property type="project" value="UniProtKB-KW"/>
</dbReference>
<evidence type="ECO:0000256" key="3">
    <source>
        <dbReference type="ARBA" id="ARBA00022490"/>
    </source>
</evidence>
<accession>A0A1U7PR93</accession>
<dbReference type="OrthoDB" id="9802051at2"/>
<protein>
    <submittedName>
        <fullName evidence="7">Chromosome partitioning protein, ParB family</fullName>
    </submittedName>
</protein>
<dbReference type="AlphaFoldDB" id="A0A1U7PR93"/>
<comment type="similarity">
    <text evidence="2">Belongs to the ParB family.</text>
</comment>
<dbReference type="EMBL" id="FTPL01000003">
    <property type="protein sequence ID" value="SIT87056.1"/>
    <property type="molecule type" value="Genomic_DNA"/>
</dbReference>
<dbReference type="InterPro" id="IPR057240">
    <property type="entry name" value="ParB_dimer_C"/>
</dbReference>
<evidence type="ECO:0000256" key="5">
    <source>
        <dbReference type="ARBA" id="ARBA00023125"/>
    </source>
</evidence>
<dbReference type="STRING" id="550447.SAMN05428946_1918"/>
<dbReference type="PROSITE" id="PS50943">
    <property type="entry name" value="HTH_CROC1"/>
    <property type="match status" value="1"/>
</dbReference>
<dbReference type="GO" id="GO:0005694">
    <property type="term" value="C:chromosome"/>
    <property type="evidence" value="ECO:0007669"/>
    <property type="project" value="TreeGrafter"/>
</dbReference>
<dbReference type="InterPro" id="IPR041468">
    <property type="entry name" value="HTH_ParB/Spo0J"/>
</dbReference>
<keyword evidence="8" id="KW-1185">Reference proteome</keyword>
<organism evidence="7 8">
    <name type="scientific">Edaphobacillus lindanitolerans</name>
    <dbReference type="NCBI Taxonomy" id="550447"/>
    <lineage>
        <taxon>Bacteria</taxon>
        <taxon>Bacillati</taxon>
        <taxon>Bacillota</taxon>
        <taxon>Bacilli</taxon>
        <taxon>Bacillales</taxon>
        <taxon>Bacillaceae</taxon>
        <taxon>Edaphobacillus</taxon>
    </lineage>
</organism>
<keyword evidence="4" id="KW-0159">Chromosome partition</keyword>
<evidence type="ECO:0000256" key="1">
    <source>
        <dbReference type="ARBA" id="ARBA00004453"/>
    </source>
</evidence>
<dbReference type="Pfam" id="PF17762">
    <property type="entry name" value="HTH_ParB"/>
    <property type="match status" value="1"/>
</dbReference>
<dbReference type="CDD" id="cd16393">
    <property type="entry name" value="SPO0J_N"/>
    <property type="match status" value="1"/>
</dbReference>
<dbReference type="Gene3D" id="3.90.1530.30">
    <property type="match status" value="1"/>
</dbReference>
<dbReference type="PANTHER" id="PTHR33375:SF1">
    <property type="entry name" value="CHROMOSOME-PARTITIONING PROTEIN PARB-RELATED"/>
    <property type="match status" value="1"/>
</dbReference>
<comment type="subcellular location">
    <subcellularLocation>
        <location evidence="1">Cytoplasm</location>
        <location evidence="1">Nucleoid</location>
    </subcellularLocation>
</comment>
<dbReference type="Pfam" id="PF02195">
    <property type="entry name" value="ParB_N"/>
    <property type="match status" value="1"/>
</dbReference>
<dbReference type="InterPro" id="IPR003115">
    <property type="entry name" value="ParB_N"/>
</dbReference>
<keyword evidence="5" id="KW-0238">DNA-binding</keyword>
<dbReference type="NCBIfam" id="TIGR00180">
    <property type="entry name" value="parB_part"/>
    <property type="match status" value="1"/>
</dbReference>
<feature type="domain" description="HTH cro/C1-type" evidence="6">
    <location>
        <begin position="129"/>
        <end position="155"/>
    </location>
</feature>
<dbReference type="RefSeq" id="WP_076758496.1">
    <property type="nucleotide sequence ID" value="NZ_FTPL01000003.1"/>
</dbReference>
<dbReference type="SMART" id="SM00470">
    <property type="entry name" value="ParB"/>
    <property type="match status" value="1"/>
</dbReference>
<dbReference type="InterPro" id="IPR001387">
    <property type="entry name" value="Cro/C1-type_HTH"/>
</dbReference>
<dbReference type="GO" id="GO:0045881">
    <property type="term" value="P:positive regulation of sporulation resulting in formation of a cellular spore"/>
    <property type="evidence" value="ECO:0007669"/>
    <property type="project" value="TreeGrafter"/>
</dbReference>
<dbReference type="CDD" id="cd00093">
    <property type="entry name" value="HTH_XRE"/>
    <property type="match status" value="1"/>
</dbReference>